<dbReference type="Proteomes" id="UP001165136">
    <property type="component" value="Unassembled WGS sequence"/>
</dbReference>
<evidence type="ECO:0000313" key="3">
    <source>
        <dbReference type="EMBL" id="GLY68833.1"/>
    </source>
</evidence>
<keyword evidence="2" id="KW-0732">Signal</keyword>
<reference evidence="3" key="1">
    <citation type="submission" date="2023-03" db="EMBL/GenBank/DDBJ databases">
        <title>Amycolatopsis taiwanensis NBRC 103393.</title>
        <authorList>
            <person name="Ichikawa N."/>
            <person name="Sato H."/>
            <person name="Tonouchi N."/>
        </authorList>
    </citation>
    <scope>NUCLEOTIDE SEQUENCE</scope>
    <source>
        <strain evidence="3">NBRC 103393</strain>
    </source>
</reference>
<feature type="compositionally biased region" description="Polar residues" evidence="1">
    <location>
        <begin position="144"/>
        <end position="157"/>
    </location>
</feature>
<name>A0A9W6R556_9PSEU</name>
<evidence type="ECO:0000256" key="2">
    <source>
        <dbReference type="SAM" id="SignalP"/>
    </source>
</evidence>
<gene>
    <name evidence="3" type="ORF">Atai01_54520</name>
</gene>
<comment type="caution">
    <text evidence="3">The sequence shown here is derived from an EMBL/GenBank/DDBJ whole genome shotgun (WGS) entry which is preliminary data.</text>
</comment>
<evidence type="ECO:0000313" key="4">
    <source>
        <dbReference type="Proteomes" id="UP001165136"/>
    </source>
</evidence>
<sequence>MTAGRRLLARLATLLLVAVLALLLGGPAPVALAQGGDPFAGLAAQIQAEEQKVAAHDQRKADLETQIDGHNDKVATHDEAVEALDGRASAHSANVDSLNQRIAAHNAEPHVFQLPQQAGQSAAYDAEAAELNSEKAQLDAEGAQLQSEKSQLDNEGSQLDAEEQQQRAQVTAFNQEGLQLAAECQQLLQSLAAALDSPAGVPRAAPAPGGDQGRPTPALAQQPRQVAGDGGDPVSRVRQNEALDAYGKANGVEVDKRPVWARLTPGAVRNLPPSASTTLHVTRTYDGLVRKPTGRYRALVVPSPTTGITPGQKGFDDAVRTGGPAVATRDGQQIIIDEVVTVPGKPVTAPTTNCGADCNLVSGGTPTTATVSPRKLLDDAKALHDTVPASRDRYITVATGQLGGDLVYSVNQNGTNKAMRDLAAQLGYRRVFATDLNREVDTDAEQILFNAIDEGEEVGDGIIAASRPACGPDRQDCAGRALDYPNIQLWEQPRNR</sequence>
<dbReference type="AlphaFoldDB" id="A0A9W6R556"/>
<dbReference type="RefSeq" id="WP_285488637.1">
    <property type="nucleotide sequence ID" value="NZ_BSTI01000013.1"/>
</dbReference>
<organism evidence="3 4">
    <name type="scientific">Amycolatopsis taiwanensis</name>
    <dbReference type="NCBI Taxonomy" id="342230"/>
    <lineage>
        <taxon>Bacteria</taxon>
        <taxon>Bacillati</taxon>
        <taxon>Actinomycetota</taxon>
        <taxon>Actinomycetes</taxon>
        <taxon>Pseudonocardiales</taxon>
        <taxon>Pseudonocardiaceae</taxon>
        <taxon>Amycolatopsis</taxon>
    </lineage>
</organism>
<keyword evidence="4" id="KW-1185">Reference proteome</keyword>
<feature type="compositionally biased region" description="Low complexity" evidence="1">
    <location>
        <begin position="199"/>
        <end position="209"/>
    </location>
</feature>
<protein>
    <submittedName>
        <fullName evidence="3">Uncharacterized protein</fullName>
    </submittedName>
</protein>
<feature type="region of interest" description="Disordered" evidence="1">
    <location>
        <begin position="137"/>
        <end position="168"/>
    </location>
</feature>
<feature type="chain" id="PRO_5040935009" evidence="2">
    <location>
        <begin position="34"/>
        <end position="496"/>
    </location>
</feature>
<evidence type="ECO:0000256" key="1">
    <source>
        <dbReference type="SAM" id="MobiDB-lite"/>
    </source>
</evidence>
<proteinExistence type="predicted"/>
<dbReference type="EMBL" id="BSTI01000013">
    <property type="protein sequence ID" value="GLY68833.1"/>
    <property type="molecule type" value="Genomic_DNA"/>
</dbReference>
<dbReference type="Gene3D" id="1.20.5.340">
    <property type="match status" value="1"/>
</dbReference>
<accession>A0A9W6R556</accession>
<feature type="region of interest" description="Disordered" evidence="1">
    <location>
        <begin position="199"/>
        <end position="235"/>
    </location>
</feature>
<feature type="signal peptide" evidence="2">
    <location>
        <begin position="1"/>
        <end position="33"/>
    </location>
</feature>